<dbReference type="HAMAP" id="MF_00822">
    <property type="entry name" value="UreE"/>
    <property type="match status" value="1"/>
</dbReference>
<evidence type="ECO:0000256" key="6">
    <source>
        <dbReference type="SAM" id="MobiDB-lite"/>
    </source>
</evidence>
<keyword evidence="3 5" id="KW-0533">Nickel</keyword>
<dbReference type="InterPro" id="IPR036118">
    <property type="entry name" value="UreE_N_sf"/>
</dbReference>
<feature type="domain" description="UreE urease accessory N-terminal" evidence="7">
    <location>
        <begin position="3"/>
        <end position="65"/>
    </location>
</feature>
<reference evidence="8" key="1">
    <citation type="submission" date="2021-12" db="EMBL/GenBank/DDBJ databases">
        <authorList>
            <person name="Rodrigo-Torres L."/>
            <person name="Arahal R. D."/>
            <person name="Lucena T."/>
        </authorList>
    </citation>
    <scope>NUCLEOTIDE SEQUENCE</scope>
    <source>
        <strain evidence="8">CECT 8267</strain>
    </source>
</reference>
<proteinExistence type="inferred from homology"/>
<dbReference type="Pfam" id="PF02814">
    <property type="entry name" value="UreE_N"/>
    <property type="match status" value="1"/>
</dbReference>
<dbReference type="InterPro" id="IPR012406">
    <property type="entry name" value="UreE"/>
</dbReference>
<comment type="subcellular location">
    <subcellularLocation>
        <location evidence="1 5">Cytoplasm</location>
    </subcellularLocation>
</comment>
<keyword evidence="9" id="KW-1185">Reference proteome</keyword>
<dbReference type="SUPFAM" id="SSF69287">
    <property type="entry name" value="Urease metallochaperone UreE, N-terminal domain"/>
    <property type="match status" value="1"/>
</dbReference>
<dbReference type="InterPro" id="IPR004029">
    <property type="entry name" value="UreE_N"/>
</dbReference>
<evidence type="ECO:0000313" key="8">
    <source>
        <dbReference type="EMBL" id="CAH0991645.1"/>
    </source>
</evidence>
<protein>
    <recommendedName>
        <fullName evidence="5">Urease accessory protein UreE</fullName>
    </recommendedName>
</protein>
<feature type="region of interest" description="Disordered" evidence="6">
    <location>
        <begin position="132"/>
        <end position="164"/>
    </location>
</feature>
<dbReference type="RefSeq" id="WP_237444290.1">
    <property type="nucleotide sequence ID" value="NZ_CAKLPX010000001.1"/>
</dbReference>
<organism evidence="8 9">
    <name type="scientific">Sinobacterium norvegicum</name>
    <dbReference type="NCBI Taxonomy" id="1641715"/>
    <lineage>
        <taxon>Bacteria</taxon>
        <taxon>Pseudomonadati</taxon>
        <taxon>Pseudomonadota</taxon>
        <taxon>Gammaproteobacteria</taxon>
        <taxon>Cellvibrionales</taxon>
        <taxon>Spongiibacteraceae</taxon>
        <taxon>Sinobacterium</taxon>
    </lineage>
</organism>
<evidence type="ECO:0000256" key="4">
    <source>
        <dbReference type="ARBA" id="ARBA00023186"/>
    </source>
</evidence>
<accession>A0ABN8EIU3</accession>
<name>A0ABN8EIU3_9GAMM</name>
<dbReference type="Gene3D" id="3.30.70.790">
    <property type="entry name" value="UreE, C-terminal domain"/>
    <property type="match status" value="1"/>
</dbReference>
<gene>
    <name evidence="5 8" type="primary">ureE</name>
    <name evidence="8" type="ORF">SIN8267_01754</name>
</gene>
<dbReference type="InterPro" id="IPR007864">
    <property type="entry name" value="UreE_C_dom"/>
</dbReference>
<comment type="caution">
    <text evidence="8">The sequence shown here is derived from an EMBL/GenBank/DDBJ whole genome shotgun (WGS) entry which is preliminary data.</text>
</comment>
<keyword evidence="2 5" id="KW-0963">Cytoplasm</keyword>
<dbReference type="EMBL" id="CAKLPX010000001">
    <property type="protein sequence ID" value="CAH0991645.1"/>
    <property type="molecule type" value="Genomic_DNA"/>
</dbReference>
<dbReference type="SMART" id="SM00988">
    <property type="entry name" value="UreE_N"/>
    <property type="match status" value="1"/>
</dbReference>
<dbReference type="SUPFAM" id="SSF69737">
    <property type="entry name" value="Urease metallochaperone UreE, C-terminal domain"/>
    <property type="match status" value="1"/>
</dbReference>
<evidence type="ECO:0000256" key="1">
    <source>
        <dbReference type="ARBA" id="ARBA00004496"/>
    </source>
</evidence>
<comment type="similarity">
    <text evidence="5">Belongs to the UreE family.</text>
</comment>
<evidence type="ECO:0000256" key="2">
    <source>
        <dbReference type="ARBA" id="ARBA00022490"/>
    </source>
</evidence>
<evidence type="ECO:0000313" key="9">
    <source>
        <dbReference type="Proteomes" id="UP000838100"/>
    </source>
</evidence>
<evidence type="ECO:0000256" key="3">
    <source>
        <dbReference type="ARBA" id="ARBA00022596"/>
    </source>
</evidence>
<dbReference type="NCBIfam" id="NF009751">
    <property type="entry name" value="PRK13261.1-1"/>
    <property type="match status" value="1"/>
</dbReference>
<dbReference type="CDD" id="cd00571">
    <property type="entry name" value="UreE"/>
    <property type="match status" value="1"/>
</dbReference>
<evidence type="ECO:0000259" key="7">
    <source>
        <dbReference type="SMART" id="SM00988"/>
    </source>
</evidence>
<keyword evidence="4 5" id="KW-0143">Chaperone</keyword>
<dbReference type="Gene3D" id="2.60.260.20">
    <property type="entry name" value="Urease metallochaperone UreE, N-terminal domain"/>
    <property type="match status" value="1"/>
</dbReference>
<comment type="function">
    <text evidence="5">Involved in urease metallocenter assembly. Binds nickel. Probably functions as a nickel donor during metallocenter assembly.</text>
</comment>
<sequence length="164" mass="18646">MLMCQEVVVAAPEATMLIVDLSWDQRKRSRFKSETRCGQPMGWMIERGKVLSDGDCLLAENGQLILVKAALEDVSVVLTDNPWLLAKAAYHLGNRHMPLQLGEGWLRYQHDYVLDNMVRGFALEVERQQRPFHPENGAYGNHGGHSHGHDDSHDHGQQSHHHEH</sequence>
<dbReference type="Pfam" id="PF05194">
    <property type="entry name" value="UreE_C"/>
    <property type="match status" value="1"/>
</dbReference>
<dbReference type="PIRSF" id="PIRSF036402">
    <property type="entry name" value="Ureas_acces_UreE"/>
    <property type="match status" value="1"/>
</dbReference>
<evidence type="ECO:0000256" key="5">
    <source>
        <dbReference type="HAMAP-Rule" id="MF_00822"/>
    </source>
</evidence>
<feature type="compositionally biased region" description="Basic and acidic residues" evidence="6">
    <location>
        <begin position="147"/>
        <end position="164"/>
    </location>
</feature>
<dbReference type="Proteomes" id="UP000838100">
    <property type="component" value="Unassembled WGS sequence"/>
</dbReference>